<accession>A0A694AAM7</accession>
<dbReference type="EMBL" id="AACDUL010000001">
    <property type="protein sequence ID" value="EAK1508857.1"/>
    <property type="molecule type" value="Genomic_DNA"/>
</dbReference>
<dbReference type="AlphaFoldDB" id="A0A694AAM7"/>
<protein>
    <submittedName>
        <fullName evidence="1">Uncharacterized protein</fullName>
    </submittedName>
</protein>
<dbReference type="Proteomes" id="UP000361993">
    <property type="component" value="Unassembled WGS sequence"/>
</dbReference>
<evidence type="ECO:0000313" key="2">
    <source>
        <dbReference type="Proteomes" id="UP000361993"/>
    </source>
</evidence>
<evidence type="ECO:0000313" key="1">
    <source>
        <dbReference type="EMBL" id="EAK1508857.1"/>
    </source>
</evidence>
<sequence>MCFEKNKLFDFSTHYISLSTFWAFGNIMLKPKDALDTTHLAHQFHSFSLEKLIFKNCKEKYIKKSLILENSRINS</sequence>
<gene>
    <name evidence="1" type="ORF">CJD00_00960</name>
</gene>
<reference evidence="1 2" key="1">
    <citation type="submission" date="2018-05" db="EMBL/GenBank/DDBJ databases">
        <authorList>
            <consortium name="GenomeTrakr network: Whole genome sequencing for foodborne pathogen traceback"/>
        </authorList>
    </citation>
    <scope>NUCLEOTIDE SEQUENCE [LARGE SCALE GENOMIC DNA]</scope>
    <source>
        <strain evidence="1 2">NC_C6016</strain>
    </source>
</reference>
<name>A0A694AAM7_CAMCO</name>
<comment type="caution">
    <text evidence="1">The sequence shown here is derived from an EMBL/GenBank/DDBJ whole genome shotgun (WGS) entry which is preliminary data.</text>
</comment>
<proteinExistence type="predicted"/>
<organism evidence="1 2">
    <name type="scientific">Campylobacter coli</name>
    <dbReference type="NCBI Taxonomy" id="195"/>
    <lineage>
        <taxon>Bacteria</taxon>
        <taxon>Pseudomonadati</taxon>
        <taxon>Campylobacterota</taxon>
        <taxon>Epsilonproteobacteria</taxon>
        <taxon>Campylobacterales</taxon>
        <taxon>Campylobacteraceae</taxon>
        <taxon>Campylobacter</taxon>
    </lineage>
</organism>